<dbReference type="STRING" id="1802206.A3D35_03280"/>
<dbReference type="Gene3D" id="1.10.10.10">
    <property type="entry name" value="Winged helix-like DNA-binding domain superfamily/Winged helix DNA-binding domain"/>
    <property type="match status" value="1"/>
</dbReference>
<dbReference type="InterPro" id="IPR001034">
    <property type="entry name" value="DeoR_HTH"/>
</dbReference>
<accession>A0A1G2I403</accession>
<protein>
    <recommendedName>
        <fullName evidence="3">HTH deoR-type domain-containing protein</fullName>
    </recommendedName>
</protein>
<name>A0A1G2I403_9BACT</name>
<evidence type="ECO:0000256" key="2">
    <source>
        <dbReference type="ARBA" id="ARBA00023163"/>
    </source>
</evidence>
<organism evidence="4 5">
    <name type="scientific">Candidatus Staskawiczbacteria bacterium RIFCSPHIGHO2_02_FULL_34_9</name>
    <dbReference type="NCBI Taxonomy" id="1802206"/>
    <lineage>
        <taxon>Bacteria</taxon>
        <taxon>Candidatus Staskawicziibacteriota</taxon>
    </lineage>
</organism>
<reference evidence="4 5" key="1">
    <citation type="journal article" date="2016" name="Nat. Commun.">
        <title>Thousands of microbial genomes shed light on interconnected biogeochemical processes in an aquifer system.</title>
        <authorList>
            <person name="Anantharaman K."/>
            <person name="Brown C.T."/>
            <person name="Hug L.A."/>
            <person name="Sharon I."/>
            <person name="Castelle C.J."/>
            <person name="Probst A.J."/>
            <person name="Thomas B.C."/>
            <person name="Singh A."/>
            <person name="Wilkins M.J."/>
            <person name="Karaoz U."/>
            <person name="Brodie E.L."/>
            <person name="Williams K.H."/>
            <person name="Hubbard S.S."/>
            <person name="Banfield J.F."/>
        </authorList>
    </citation>
    <scope>NUCLEOTIDE SEQUENCE [LARGE SCALE GENOMIC DNA]</scope>
</reference>
<evidence type="ECO:0000313" key="5">
    <source>
        <dbReference type="Proteomes" id="UP000176421"/>
    </source>
</evidence>
<proteinExistence type="predicted"/>
<gene>
    <name evidence="4" type="ORF">A3D35_03280</name>
</gene>
<dbReference type="AlphaFoldDB" id="A0A1G2I403"/>
<keyword evidence="1" id="KW-0805">Transcription regulation</keyword>
<dbReference type="GO" id="GO:0003700">
    <property type="term" value="F:DNA-binding transcription factor activity"/>
    <property type="evidence" value="ECO:0007669"/>
    <property type="project" value="InterPro"/>
</dbReference>
<evidence type="ECO:0000313" key="4">
    <source>
        <dbReference type="EMBL" id="OGZ69201.1"/>
    </source>
</evidence>
<dbReference type="InterPro" id="IPR036390">
    <property type="entry name" value="WH_DNA-bd_sf"/>
</dbReference>
<dbReference type="EMBL" id="MHOS01000012">
    <property type="protein sequence ID" value="OGZ69201.1"/>
    <property type="molecule type" value="Genomic_DNA"/>
</dbReference>
<keyword evidence="2" id="KW-0804">Transcription</keyword>
<comment type="caution">
    <text evidence="4">The sequence shown here is derived from an EMBL/GenBank/DDBJ whole genome shotgun (WGS) entry which is preliminary data.</text>
</comment>
<dbReference type="Pfam" id="PF08220">
    <property type="entry name" value="HTH_DeoR"/>
    <property type="match status" value="1"/>
</dbReference>
<dbReference type="SUPFAM" id="SSF46785">
    <property type="entry name" value="Winged helix' DNA-binding domain"/>
    <property type="match status" value="1"/>
</dbReference>
<evidence type="ECO:0000256" key="1">
    <source>
        <dbReference type="ARBA" id="ARBA00023015"/>
    </source>
</evidence>
<feature type="domain" description="HTH deoR-type" evidence="3">
    <location>
        <begin position="150"/>
        <end position="203"/>
    </location>
</feature>
<sequence>MKEDFIKIINETYKIIDFFPDADPLKVKTKERLLMVLENLTLISGAEGWISLKKEKAIAEFLDNVEILESYLKLSKYQGLMDNINFLIIQKEYNKIKDEMGVPKGIIKESLKMIPDVSEVKEESLVKKLPESKEIVKKLELMPDKNISERQSKILEILSKKEKAQVSDIIKDIPKVTKRTIRRDLDALLKRGKIIRVGEWNQVFYKSV</sequence>
<evidence type="ECO:0000259" key="3">
    <source>
        <dbReference type="SMART" id="SM00420"/>
    </source>
</evidence>
<dbReference type="SMART" id="SM00420">
    <property type="entry name" value="HTH_DEOR"/>
    <property type="match status" value="1"/>
</dbReference>
<dbReference type="InterPro" id="IPR036388">
    <property type="entry name" value="WH-like_DNA-bd_sf"/>
</dbReference>
<dbReference type="Proteomes" id="UP000176421">
    <property type="component" value="Unassembled WGS sequence"/>
</dbReference>